<accession>A0A2M9ZTC6</accession>
<dbReference type="RefSeq" id="WP_100770217.1">
    <property type="nucleotide sequence ID" value="NZ_NPEA01000016.1"/>
</dbReference>
<name>A0A2M9ZTC6_9LEPT</name>
<dbReference type="EMBL" id="NPEA01000016">
    <property type="protein sequence ID" value="PJZ75306.1"/>
    <property type="molecule type" value="Genomic_DNA"/>
</dbReference>
<comment type="caution">
    <text evidence="3">The sequence shown here is derived from an EMBL/GenBank/DDBJ whole genome shotgun (WGS) entry which is preliminary data.</text>
</comment>
<dbReference type="Pfam" id="PF01381">
    <property type="entry name" value="HTH_3"/>
    <property type="match status" value="1"/>
</dbReference>
<keyword evidence="1" id="KW-0238">DNA-binding</keyword>
<dbReference type="OrthoDB" id="3174593at2"/>
<dbReference type="NCBIfam" id="TIGR02607">
    <property type="entry name" value="antidote_HigA"/>
    <property type="match status" value="1"/>
</dbReference>
<evidence type="ECO:0000313" key="3">
    <source>
        <dbReference type="EMBL" id="PJZ75306.1"/>
    </source>
</evidence>
<dbReference type="AlphaFoldDB" id="A0A2M9ZTC6"/>
<dbReference type="PANTHER" id="PTHR36924">
    <property type="entry name" value="ANTITOXIN HIGA-1"/>
    <property type="match status" value="1"/>
</dbReference>
<dbReference type="GO" id="GO:0003677">
    <property type="term" value="F:DNA binding"/>
    <property type="evidence" value="ECO:0007669"/>
    <property type="project" value="UniProtKB-KW"/>
</dbReference>
<feature type="domain" description="HTH cro/C1-type" evidence="2">
    <location>
        <begin position="14"/>
        <end position="68"/>
    </location>
</feature>
<dbReference type="Proteomes" id="UP000231843">
    <property type="component" value="Unassembled WGS sequence"/>
</dbReference>
<sequence length="95" mass="10525">MNKRKPTHPGEILLEDVIKPLGLTITEAAKDLDVSRKTLSEIVNGKSPVTPEMAVRIAIATNTSAESWLNMQTKLDLWTAMQEKPKNIIKFPISA</sequence>
<dbReference type="CDD" id="cd00093">
    <property type="entry name" value="HTH_XRE"/>
    <property type="match status" value="1"/>
</dbReference>
<dbReference type="Gene3D" id="1.10.260.40">
    <property type="entry name" value="lambda repressor-like DNA-binding domains"/>
    <property type="match status" value="1"/>
</dbReference>
<evidence type="ECO:0000313" key="4">
    <source>
        <dbReference type="Proteomes" id="UP000231843"/>
    </source>
</evidence>
<protein>
    <submittedName>
        <fullName evidence="3">Addiction module antidote protein, HigA family</fullName>
    </submittedName>
</protein>
<dbReference type="InterPro" id="IPR013430">
    <property type="entry name" value="Toxin_antidote_HigA"/>
</dbReference>
<dbReference type="SUPFAM" id="SSF47413">
    <property type="entry name" value="lambda repressor-like DNA-binding domains"/>
    <property type="match status" value="1"/>
</dbReference>
<dbReference type="PANTHER" id="PTHR36924:SF1">
    <property type="entry name" value="ANTITOXIN HIGA-1"/>
    <property type="match status" value="1"/>
</dbReference>
<evidence type="ECO:0000259" key="2">
    <source>
        <dbReference type="PROSITE" id="PS50943"/>
    </source>
</evidence>
<dbReference type="InterPro" id="IPR010982">
    <property type="entry name" value="Lambda_DNA-bd_dom_sf"/>
</dbReference>
<dbReference type="PROSITE" id="PS50943">
    <property type="entry name" value="HTH_CROC1"/>
    <property type="match status" value="1"/>
</dbReference>
<dbReference type="SMART" id="SM00530">
    <property type="entry name" value="HTH_XRE"/>
    <property type="match status" value="1"/>
</dbReference>
<proteinExistence type="predicted"/>
<gene>
    <name evidence="3" type="primary">higA</name>
    <name evidence="3" type="ORF">CH365_19475</name>
</gene>
<reference evidence="3 4" key="1">
    <citation type="submission" date="2017-07" db="EMBL/GenBank/DDBJ databases">
        <title>Leptospira spp. isolated from tropical soils.</title>
        <authorList>
            <person name="Thibeaux R."/>
            <person name="Iraola G."/>
            <person name="Ferres I."/>
            <person name="Bierque E."/>
            <person name="Girault D."/>
            <person name="Soupe-Gilbert M.-E."/>
            <person name="Picardeau M."/>
            <person name="Goarant C."/>
        </authorList>
    </citation>
    <scope>NUCLEOTIDE SEQUENCE [LARGE SCALE GENOMIC DNA]</scope>
    <source>
        <strain evidence="3 4">ES4-C-A1</strain>
    </source>
</reference>
<organism evidence="3 4">
    <name type="scientific">Leptospira neocaledonica</name>
    <dbReference type="NCBI Taxonomy" id="2023192"/>
    <lineage>
        <taxon>Bacteria</taxon>
        <taxon>Pseudomonadati</taxon>
        <taxon>Spirochaetota</taxon>
        <taxon>Spirochaetia</taxon>
        <taxon>Leptospirales</taxon>
        <taxon>Leptospiraceae</taxon>
        <taxon>Leptospira</taxon>
    </lineage>
</organism>
<keyword evidence="4" id="KW-1185">Reference proteome</keyword>
<evidence type="ECO:0000256" key="1">
    <source>
        <dbReference type="ARBA" id="ARBA00023125"/>
    </source>
</evidence>
<dbReference type="InterPro" id="IPR001387">
    <property type="entry name" value="Cro/C1-type_HTH"/>
</dbReference>